<evidence type="ECO:0000256" key="1">
    <source>
        <dbReference type="SAM" id="MobiDB-lite"/>
    </source>
</evidence>
<feature type="compositionally biased region" description="Pro residues" evidence="1">
    <location>
        <begin position="1"/>
        <end position="10"/>
    </location>
</feature>
<dbReference type="AlphaFoldDB" id="A0A6J7GV19"/>
<feature type="region of interest" description="Disordered" evidence="1">
    <location>
        <begin position="1"/>
        <end position="30"/>
    </location>
</feature>
<protein>
    <submittedName>
        <fullName evidence="2">Unannotated protein</fullName>
    </submittedName>
</protein>
<accession>A0A6J7GV19</accession>
<organism evidence="2">
    <name type="scientific">freshwater metagenome</name>
    <dbReference type="NCBI Taxonomy" id="449393"/>
    <lineage>
        <taxon>unclassified sequences</taxon>
        <taxon>metagenomes</taxon>
        <taxon>ecological metagenomes</taxon>
    </lineage>
</organism>
<feature type="compositionally biased region" description="Low complexity" evidence="1">
    <location>
        <begin position="15"/>
        <end position="28"/>
    </location>
</feature>
<sequence>MRIPRPPPPAEALISTGSSFSVTDSGSSRVNTGTPASAIIFLDSTFEPIDSIAFTGGPIQVNPASSTCRANSAFSERNPYPGWTASAPACTAAAMINSPRK</sequence>
<reference evidence="2" key="1">
    <citation type="submission" date="2020-05" db="EMBL/GenBank/DDBJ databases">
        <authorList>
            <person name="Chiriac C."/>
            <person name="Salcher M."/>
            <person name="Ghai R."/>
            <person name="Kavagutti S V."/>
        </authorList>
    </citation>
    <scope>NUCLEOTIDE SEQUENCE</scope>
</reference>
<proteinExistence type="predicted"/>
<name>A0A6J7GV19_9ZZZZ</name>
<gene>
    <name evidence="2" type="ORF">UFOPK3472_03116</name>
</gene>
<dbReference type="EMBL" id="CAFBLX010000281">
    <property type="protein sequence ID" value="CAB4912331.1"/>
    <property type="molecule type" value="Genomic_DNA"/>
</dbReference>
<evidence type="ECO:0000313" key="2">
    <source>
        <dbReference type="EMBL" id="CAB4912331.1"/>
    </source>
</evidence>